<name>A0AA88R6J0_9ASTE</name>
<accession>A0AA88R6J0</accession>
<organism evidence="2 3">
    <name type="scientific">Escallonia rubra</name>
    <dbReference type="NCBI Taxonomy" id="112253"/>
    <lineage>
        <taxon>Eukaryota</taxon>
        <taxon>Viridiplantae</taxon>
        <taxon>Streptophyta</taxon>
        <taxon>Embryophyta</taxon>
        <taxon>Tracheophyta</taxon>
        <taxon>Spermatophyta</taxon>
        <taxon>Magnoliopsida</taxon>
        <taxon>eudicotyledons</taxon>
        <taxon>Gunneridae</taxon>
        <taxon>Pentapetalae</taxon>
        <taxon>asterids</taxon>
        <taxon>campanulids</taxon>
        <taxon>Escalloniales</taxon>
        <taxon>Escalloniaceae</taxon>
        <taxon>Escallonia</taxon>
    </lineage>
</organism>
<gene>
    <name evidence="2" type="ORF">RJ640_017018</name>
</gene>
<sequence>MRREFEMSMMGELTFFLGLQIKQSKEGIFISQSKYTRELLKRFGLDNAKPRGTPISPSVNLVKDENGKYVDNKLFHGMIVSLLYLTASRPDIMFSVCICARVQACPKESHLSAVKCIFKYLSGTLNLGLWYPRSSSLDLVGFSDSDYAGCLVDRKSTSGTCQFLGDALVSWHSKKQTYVALSTAKAEYVATGSCCAQVLWIRQTLRDFGVLIDHIHIMCDSSSAIDISKNHVQHSRTKHIDIRHHFLRDNVQKGLIELKKVGSEDQLADIFTKPLAESSFCSLRRRLGMCDLS</sequence>
<protein>
    <recommendedName>
        <fullName evidence="1">Reverse transcriptase Ty1/copia-type domain-containing protein</fullName>
    </recommendedName>
</protein>
<dbReference type="AlphaFoldDB" id="A0AA88R6J0"/>
<dbReference type="Proteomes" id="UP001187471">
    <property type="component" value="Unassembled WGS sequence"/>
</dbReference>
<dbReference type="Pfam" id="PF07727">
    <property type="entry name" value="RVT_2"/>
    <property type="match status" value="1"/>
</dbReference>
<dbReference type="PANTHER" id="PTHR11439:SF442">
    <property type="entry name" value="CYSTEINE-RICH RLK (RECEPTOR-LIKE PROTEIN KINASE) 8"/>
    <property type="match status" value="1"/>
</dbReference>
<feature type="domain" description="Reverse transcriptase Ty1/copia-type" evidence="1">
    <location>
        <begin position="1"/>
        <end position="56"/>
    </location>
</feature>
<dbReference type="PANTHER" id="PTHR11439">
    <property type="entry name" value="GAG-POL-RELATED RETROTRANSPOSON"/>
    <property type="match status" value="1"/>
</dbReference>
<evidence type="ECO:0000313" key="2">
    <source>
        <dbReference type="EMBL" id="KAK2973646.1"/>
    </source>
</evidence>
<evidence type="ECO:0000313" key="3">
    <source>
        <dbReference type="Proteomes" id="UP001187471"/>
    </source>
</evidence>
<dbReference type="EMBL" id="JAVXUO010002389">
    <property type="protein sequence ID" value="KAK2973646.1"/>
    <property type="molecule type" value="Genomic_DNA"/>
</dbReference>
<keyword evidence="3" id="KW-1185">Reference proteome</keyword>
<dbReference type="InterPro" id="IPR013103">
    <property type="entry name" value="RVT_2"/>
</dbReference>
<comment type="caution">
    <text evidence="2">The sequence shown here is derived from an EMBL/GenBank/DDBJ whole genome shotgun (WGS) entry which is preliminary data.</text>
</comment>
<proteinExistence type="predicted"/>
<dbReference type="CDD" id="cd09272">
    <property type="entry name" value="RNase_HI_RT_Ty1"/>
    <property type="match status" value="1"/>
</dbReference>
<reference evidence="2" key="1">
    <citation type="submission" date="2022-12" db="EMBL/GenBank/DDBJ databases">
        <title>Draft genome assemblies for two species of Escallonia (Escalloniales).</title>
        <authorList>
            <person name="Chanderbali A."/>
            <person name="Dervinis C."/>
            <person name="Anghel I."/>
            <person name="Soltis D."/>
            <person name="Soltis P."/>
            <person name="Zapata F."/>
        </authorList>
    </citation>
    <scope>NUCLEOTIDE SEQUENCE</scope>
    <source>
        <strain evidence="2">UCBG92.1500</strain>
        <tissue evidence="2">Leaf</tissue>
    </source>
</reference>
<evidence type="ECO:0000259" key="1">
    <source>
        <dbReference type="Pfam" id="PF07727"/>
    </source>
</evidence>